<dbReference type="SUPFAM" id="SSF52467">
    <property type="entry name" value="DHS-like NAD/FAD-binding domain"/>
    <property type="match status" value="1"/>
</dbReference>
<organism evidence="7 8">
    <name type="scientific">Cyclotella atomus</name>
    <dbReference type="NCBI Taxonomy" id="382360"/>
    <lineage>
        <taxon>Eukaryota</taxon>
        <taxon>Sar</taxon>
        <taxon>Stramenopiles</taxon>
        <taxon>Ochrophyta</taxon>
        <taxon>Bacillariophyta</taxon>
        <taxon>Coscinodiscophyceae</taxon>
        <taxon>Thalassiosirophycidae</taxon>
        <taxon>Stephanodiscales</taxon>
        <taxon>Stephanodiscaceae</taxon>
        <taxon>Cyclotella</taxon>
    </lineage>
</organism>
<dbReference type="GO" id="GO:0006520">
    <property type="term" value="P:amino acid metabolic process"/>
    <property type="evidence" value="ECO:0007669"/>
    <property type="project" value="UniProtKB-ARBA"/>
</dbReference>
<dbReference type="AlphaFoldDB" id="A0ABD3QJI5"/>
<keyword evidence="2 3" id="KW-0786">Thiamine pyrophosphate</keyword>
<dbReference type="InterPro" id="IPR011766">
    <property type="entry name" value="TPP_enzyme_TPP-bd"/>
</dbReference>
<evidence type="ECO:0000259" key="5">
    <source>
        <dbReference type="Pfam" id="PF02775"/>
    </source>
</evidence>
<keyword evidence="8" id="KW-1185">Reference proteome</keyword>
<dbReference type="Pfam" id="PF02776">
    <property type="entry name" value="TPP_enzyme_N"/>
    <property type="match status" value="1"/>
</dbReference>
<dbReference type="SUPFAM" id="SSF52518">
    <property type="entry name" value="Thiamin diphosphate-binding fold (THDP-binding)"/>
    <property type="match status" value="2"/>
</dbReference>
<dbReference type="EMBL" id="JALLPJ020000173">
    <property type="protein sequence ID" value="KAL3800024.1"/>
    <property type="molecule type" value="Genomic_DNA"/>
</dbReference>
<evidence type="ECO:0000256" key="2">
    <source>
        <dbReference type="ARBA" id="ARBA00023052"/>
    </source>
</evidence>
<dbReference type="InterPro" id="IPR029035">
    <property type="entry name" value="DHS-like_NAD/FAD-binding_dom"/>
</dbReference>
<evidence type="ECO:0000256" key="3">
    <source>
        <dbReference type="RuleBase" id="RU362132"/>
    </source>
</evidence>
<dbReference type="PANTHER" id="PTHR18968:SF13">
    <property type="entry name" value="ACETOLACTATE SYNTHASE CATALYTIC SUBUNIT, MITOCHONDRIAL"/>
    <property type="match status" value="1"/>
</dbReference>
<dbReference type="CDD" id="cd00568">
    <property type="entry name" value="TPP_enzymes"/>
    <property type="match status" value="1"/>
</dbReference>
<evidence type="ECO:0000313" key="7">
    <source>
        <dbReference type="EMBL" id="KAL3800024.1"/>
    </source>
</evidence>
<evidence type="ECO:0000256" key="1">
    <source>
        <dbReference type="ARBA" id="ARBA00007812"/>
    </source>
</evidence>
<comment type="similarity">
    <text evidence="1 3">Belongs to the TPP enzyme family.</text>
</comment>
<dbReference type="Gene3D" id="3.40.50.970">
    <property type="match status" value="2"/>
</dbReference>
<dbReference type="InterPro" id="IPR012001">
    <property type="entry name" value="Thiamin_PyroP_enz_TPP-bd_dom"/>
</dbReference>
<accession>A0ABD3QJI5</accession>
<dbReference type="PANTHER" id="PTHR18968">
    <property type="entry name" value="THIAMINE PYROPHOSPHATE ENZYMES"/>
    <property type="match status" value="1"/>
</dbReference>
<dbReference type="InterPro" id="IPR045229">
    <property type="entry name" value="TPP_enz"/>
</dbReference>
<feature type="domain" description="Thiamine pyrophosphate enzyme TPP-binding" evidence="5">
    <location>
        <begin position="361"/>
        <end position="522"/>
    </location>
</feature>
<dbReference type="GO" id="GO:0019752">
    <property type="term" value="P:carboxylic acid metabolic process"/>
    <property type="evidence" value="ECO:0007669"/>
    <property type="project" value="UniProtKB-ARBA"/>
</dbReference>
<sequence length="810" mass="89090">MYCMNVLYAQVNSAMAAMAYAKLHNRLGVCVATSGPGAGHLLSGLVDADQDRVPLLCITGLKAAGTMRHADFQDIDQGAIFRMAGIGLSESVGHIHQLIPLLRNAIYLATSTYRCAHLAVPIDVQLDSVTAPRILNFRQENLSKHVLNAASSDQIRALATALIKERMNGHHMVIFCGWRAYPYGDAIEQLAEFLDVPIITSFDGKGAVREDIPHSFGVAGIYGFVGGHHSQKVLEGCDVIVGFCMSDLSKAVTDKSGMQIRRLVQIESDIMMGDSNRYIAVHTFESHDLAHSIPLVVEAMRETERRTNVLVKDHQKHVHRKSRLSMFPSKEDPIDTNHCHPGVFFKTISLLLDDDAIICADIGDNALWMASGISAVKGQRTITSLQYLLTFTSEHMGIMGFALNAGLAASLSTSRQVLVVAGDGGFQMSLNELATLKDHGSKNVLVVIIQNGRLGRVNNETWGPGVRADGCDIGSPDFVKLFEAYGYPNGVHLATSDEAVISDTIAESMELAAKQGVAVIVVHQDPETHPIMHKISAASGEFAWAKYLQEMNKERNIAEGEVGSSSANTIFFSNDSIAKLDSLKDWIESQPTVRVSSYVWVGSNFLALSPAQIFQTQLKEMNPDAPDIFTGEEVDKFDADFWRLLMTSFSIEELSEVFDKGSSNGYPLRLQILVLPRDAAYKIHAHPNIEMIVGMVGELKEAKLTDYHHSKKKLERREPLTPPDDSAVKDMMDYFEQCMVIEDEDSRSRFVDRVCTRQGTCCANQIGSVHQSYSGKNEGTIVFVLWSGCHANVKMDNIKGAKGMEILRKI</sequence>
<gene>
    <name evidence="7" type="ORF">ACHAWO_004702</name>
</gene>
<reference evidence="7 8" key="1">
    <citation type="submission" date="2024-10" db="EMBL/GenBank/DDBJ databases">
        <title>Updated reference genomes for cyclostephanoid diatoms.</title>
        <authorList>
            <person name="Roberts W.R."/>
            <person name="Alverson A.J."/>
        </authorList>
    </citation>
    <scope>NUCLEOTIDE SEQUENCE [LARGE SCALE GENOMIC DNA]</scope>
    <source>
        <strain evidence="7 8">AJA010-31</strain>
    </source>
</reference>
<dbReference type="Pfam" id="PF00205">
    <property type="entry name" value="TPP_enzyme_M"/>
    <property type="match status" value="1"/>
</dbReference>
<dbReference type="Pfam" id="PF02775">
    <property type="entry name" value="TPP_enzyme_C"/>
    <property type="match status" value="1"/>
</dbReference>
<dbReference type="Proteomes" id="UP001530400">
    <property type="component" value="Unassembled WGS sequence"/>
</dbReference>
<feature type="domain" description="Thiamine pyrophosphate enzyme N-terminal TPP-binding" evidence="6">
    <location>
        <begin position="12"/>
        <end position="79"/>
    </location>
</feature>
<protein>
    <submittedName>
        <fullName evidence="7">Uncharacterized protein</fullName>
    </submittedName>
</protein>
<dbReference type="Gene3D" id="3.40.50.1220">
    <property type="entry name" value="TPP-binding domain"/>
    <property type="match status" value="1"/>
</dbReference>
<comment type="caution">
    <text evidence="7">The sequence shown here is derived from an EMBL/GenBank/DDBJ whole genome shotgun (WGS) entry which is preliminary data.</text>
</comment>
<name>A0ABD3QJI5_9STRA</name>
<dbReference type="InterPro" id="IPR012000">
    <property type="entry name" value="Thiamin_PyroP_enz_cen_dom"/>
</dbReference>
<evidence type="ECO:0000313" key="8">
    <source>
        <dbReference type="Proteomes" id="UP001530400"/>
    </source>
</evidence>
<dbReference type="InterPro" id="IPR029061">
    <property type="entry name" value="THDP-binding"/>
</dbReference>
<proteinExistence type="inferred from homology"/>
<feature type="domain" description="Thiamine pyrophosphate enzyme central" evidence="4">
    <location>
        <begin position="171"/>
        <end position="280"/>
    </location>
</feature>
<evidence type="ECO:0000259" key="6">
    <source>
        <dbReference type="Pfam" id="PF02776"/>
    </source>
</evidence>
<evidence type="ECO:0000259" key="4">
    <source>
        <dbReference type="Pfam" id="PF00205"/>
    </source>
</evidence>